<dbReference type="Proteomes" id="UP000256900">
    <property type="component" value="Unassembled WGS sequence"/>
</dbReference>
<accession>A0A3D9Z4G4</accession>
<comment type="similarity">
    <text evidence="3">Belongs to the FdhD family.</text>
</comment>
<keyword evidence="2 3" id="KW-0501">Molybdenum cofactor biosynthesis</keyword>
<evidence type="ECO:0000313" key="5">
    <source>
        <dbReference type="Proteomes" id="UP000256900"/>
    </source>
</evidence>
<dbReference type="OrthoDB" id="3197277at2"/>
<sequence length="285" mass="30248">MSDETDAPEPLPAPAVSVPCLAQRGGVSFATARIVPDEQAIAFTYNGSTHAVMMATPADLEDFAVGFALTEELIEDRSEIENLEIVPTPLGIELRVWLKGDRAETYAKRRRSMAGPTGCGLCGIESLEAAMRPLPQVTAATKFSSQAIIAAMASLDPAQVLNAETHAVHGAGFWTEREGLIALREDVGRHNALDKLVGALVRAGRTAADGLVLMTSRVSIELIQKAARLNAPVLVAVSAPTAAAIRLADEAGMTLIAVARRQDFEVFTHPERLTETSRQAASNVA</sequence>
<evidence type="ECO:0000313" key="4">
    <source>
        <dbReference type="EMBL" id="REF86039.1"/>
    </source>
</evidence>
<comment type="caution">
    <text evidence="3">Lacks conserved residue(s) required for the propagation of feature annotation.</text>
</comment>
<evidence type="ECO:0000256" key="3">
    <source>
        <dbReference type="HAMAP-Rule" id="MF_00187"/>
    </source>
</evidence>
<dbReference type="GO" id="GO:0006777">
    <property type="term" value="P:Mo-molybdopterin cofactor biosynthetic process"/>
    <property type="evidence" value="ECO:0007669"/>
    <property type="project" value="UniProtKB-UniRule"/>
</dbReference>
<dbReference type="PANTHER" id="PTHR30592:SF1">
    <property type="entry name" value="SULFUR CARRIER PROTEIN FDHD"/>
    <property type="match status" value="1"/>
</dbReference>
<comment type="function">
    <text evidence="3">Required for formate dehydrogenase (FDH) activity. Acts as a sulfur carrier protein that transfers sulfur from IscS to the molybdenum cofactor prior to its insertion into FDH.</text>
</comment>
<reference evidence="4 5" key="1">
    <citation type="submission" date="2018-08" db="EMBL/GenBank/DDBJ databases">
        <title>Genomic Encyclopedia of Type Strains, Phase IV (KMG-IV): sequencing the most valuable type-strain genomes for metagenomic binning, comparative biology and taxonomic classification.</title>
        <authorList>
            <person name="Goeker M."/>
        </authorList>
    </citation>
    <scope>NUCLEOTIDE SEQUENCE [LARGE SCALE GENOMIC DNA]</scope>
    <source>
        <strain evidence="4 5">BW863</strain>
    </source>
</reference>
<gene>
    <name evidence="3" type="primary">fdhD</name>
    <name evidence="4" type="ORF">DES32_2082</name>
</gene>
<comment type="caution">
    <text evidence="4">The sequence shown here is derived from an EMBL/GenBank/DDBJ whole genome shotgun (WGS) entry which is preliminary data.</text>
</comment>
<dbReference type="Gene3D" id="3.40.140.10">
    <property type="entry name" value="Cytidine Deaminase, domain 2"/>
    <property type="match status" value="1"/>
</dbReference>
<protein>
    <recommendedName>
        <fullName evidence="3">Sulfur carrier protein FdhD</fullName>
    </recommendedName>
</protein>
<dbReference type="HAMAP" id="MF_00187">
    <property type="entry name" value="FdhD"/>
    <property type="match status" value="1"/>
</dbReference>
<organism evidence="4 5">
    <name type="scientific">Methylovirgula ligni</name>
    <dbReference type="NCBI Taxonomy" id="569860"/>
    <lineage>
        <taxon>Bacteria</taxon>
        <taxon>Pseudomonadati</taxon>
        <taxon>Pseudomonadota</taxon>
        <taxon>Alphaproteobacteria</taxon>
        <taxon>Hyphomicrobiales</taxon>
        <taxon>Beijerinckiaceae</taxon>
        <taxon>Methylovirgula</taxon>
    </lineage>
</organism>
<dbReference type="EMBL" id="QUMO01000003">
    <property type="protein sequence ID" value="REF86039.1"/>
    <property type="molecule type" value="Genomic_DNA"/>
</dbReference>
<dbReference type="SUPFAM" id="SSF53927">
    <property type="entry name" value="Cytidine deaminase-like"/>
    <property type="match status" value="1"/>
</dbReference>
<dbReference type="Gene3D" id="3.10.20.10">
    <property type="match status" value="1"/>
</dbReference>
<dbReference type="NCBIfam" id="TIGR00129">
    <property type="entry name" value="fdhD_narQ"/>
    <property type="match status" value="1"/>
</dbReference>
<dbReference type="InterPro" id="IPR003786">
    <property type="entry name" value="FdhD"/>
</dbReference>
<dbReference type="GO" id="GO:0005737">
    <property type="term" value="C:cytoplasm"/>
    <property type="evidence" value="ECO:0007669"/>
    <property type="project" value="UniProtKB-SubCell"/>
</dbReference>
<comment type="subcellular location">
    <subcellularLocation>
        <location evidence="3">Cytoplasm</location>
    </subcellularLocation>
</comment>
<keyword evidence="5" id="KW-1185">Reference proteome</keyword>
<dbReference type="RefSeq" id="WP_115836624.1">
    <property type="nucleotide sequence ID" value="NZ_CP025086.1"/>
</dbReference>
<dbReference type="AlphaFoldDB" id="A0A3D9Z4G4"/>
<keyword evidence="1 3" id="KW-0963">Cytoplasm</keyword>
<dbReference type="PANTHER" id="PTHR30592">
    <property type="entry name" value="FORMATE DEHYDROGENASE"/>
    <property type="match status" value="1"/>
</dbReference>
<name>A0A3D9Z4G4_9HYPH</name>
<evidence type="ECO:0000256" key="2">
    <source>
        <dbReference type="ARBA" id="ARBA00023150"/>
    </source>
</evidence>
<feature type="active site" description="Cysteine persulfide intermediate" evidence="3">
    <location>
        <position position="119"/>
    </location>
</feature>
<evidence type="ECO:0000256" key="1">
    <source>
        <dbReference type="ARBA" id="ARBA00022490"/>
    </source>
</evidence>
<dbReference type="GO" id="GO:0016783">
    <property type="term" value="F:sulfurtransferase activity"/>
    <property type="evidence" value="ECO:0007669"/>
    <property type="project" value="InterPro"/>
</dbReference>
<proteinExistence type="inferred from homology"/>
<dbReference type="Pfam" id="PF02634">
    <property type="entry name" value="FdhD-NarQ"/>
    <property type="match status" value="1"/>
</dbReference>
<dbReference type="PIRSF" id="PIRSF015626">
    <property type="entry name" value="FdhD"/>
    <property type="match status" value="1"/>
</dbReference>
<dbReference type="InterPro" id="IPR016193">
    <property type="entry name" value="Cytidine_deaminase-like"/>
</dbReference>
<dbReference type="GO" id="GO:0097163">
    <property type="term" value="F:sulfur carrier activity"/>
    <property type="evidence" value="ECO:0007669"/>
    <property type="project" value="UniProtKB-UniRule"/>
</dbReference>